<evidence type="ECO:0000313" key="2">
    <source>
        <dbReference type="EMBL" id="KAK9944036.1"/>
    </source>
</evidence>
<proteinExistence type="predicted"/>
<gene>
    <name evidence="2" type="ORF">M0R45_009620</name>
</gene>
<evidence type="ECO:0000256" key="1">
    <source>
        <dbReference type="SAM" id="Phobius"/>
    </source>
</evidence>
<organism evidence="2 3">
    <name type="scientific">Rubus argutus</name>
    <name type="common">Southern blackberry</name>
    <dbReference type="NCBI Taxonomy" id="59490"/>
    <lineage>
        <taxon>Eukaryota</taxon>
        <taxon>Viridiplantae</taxon>
        <taxon>Streptophyta</taxon>
        <taxon>Embryophyta</taxon>
        <taxon>Tracheophyta</taxon>
        <taxon>Spermatophyta</taxon>
        <taxon>Magnoliopsida</taxon>
        <taxon>eudicotyledons</taxon>
        <taxon>Gunneridae</taxon>
        <taxon>Pentapetalae</taxon>
        <taxon>rosids</taxon>
        <taxon>fabids</taxon>
        <taxon>Rosales</taxon>
        <taxon>Rosaceae</taxon>
        <taxon>Rosoideae</taxon>
        <taxon>Rosoideae incertae sedis</taxon>
        <taxon>Rubus</taxon>
    </lineage>
</organism>
<reference evidence="2 3" key="1">
    <citation type="journal article" date="2023" name="G3 (Bethesda)">
        <title>A chromosome-length genome assembly and annotation of blackberry (Rubus argutus, cv. 'Hillquist').</title>
        <authorList>
            <person name="Bruna T."/>
            <person name="Aryal R."/>
            <person name="Dudchenko O."/>
            <person name="Sargent D.J."/>
            <person name="Mead D."/>
            <person name="Buti M."/>
            <person name="Cavallini A."/>
            <person name="Hytonen T."/>
            <person name="Andres J."/>
            <person name="Pham M."/>
            <person name="Weisz D."/>
            <person name="Mascagni F."/>
            <person name="Usai G."/>
            <person name="Natali L."/>
            <person name="Bassil N."/>
            <person name="Fernandez G.E."/>
            <person name="Lomsadze A."/>
            <person name="Armour M."/>
            <person name="Olukolu B."/>
            <person name="Poorten T."/>
            <person name="Britton C."/>
            <person name="Davik J."/>
            <person name="Ashrafi H."/>
            <person name="Aiden E.L."/>
            <person name="Borodovsky M."/>
            <person name="Worthington M."/>
        </authorList>
    </citation>
    <scope>NUCLEOTIDE SEQUENCE [LARGE SCALE GENOMIC DNA]</scope>
    <source>
        <strain evidence="2">PI 553951</strain>
    </source>
</reference>
<comment type="caution">
    <text evidence="2">The sequence shown here is derived from an EMBL/GenBank/DDBJ whole genome shotgun (WGS) entry which is preliminary data.</text>
</comment>
<sequence length="221" mass="25257">MGLAYGILLGMASVVPTVCRHAYGAKQYAAMGIMCDIGHLRTDQRRPGLHGIDAGRAKESTGKDWARRRRWWAKKGCRGLGLCCVGRRKSWRSRCGAMKHGVAWAGLQSDLETGLVCLLMAVSLGGYWYWFTGIYIGSSPKCKETWTGFSWKAFTGMWPYFKLTIAFAIMLCLEIWYFQVLLLISCFLWNPTVSLESMSIWYKQRLFFFLSIFLEVRENII</sequence>
<dbReference type="Proteomes" id="UP001457282">
    <property type="component" value="Unassembled WGS sequence"/>
</dbReference>
<feature type="transmembrane region" description="Helical" evidence="1">
    <location>
        <begin position="113"/>
        <end position="131"/>
    </location>
</feature>
<name>A0AAW1Y6L9_RUBAR</name>
<keyword evidence="1" id="KW-0472">Membrane</keyword>
<dbReference type="EMBL" id="JBEDUW010000002">
    <property type="protein sequence ID" value="KAK9944036.1"/>
    <property type="molecule type" value="Genomic_DNA"/>
</dbReference>
<dbReference type="PANTHER" id="PTHR11206">
    <property type="entry name" value="MULTIDRUG RESISTANCE PROTEIN"/>
    <property type="match status" value="1"/>
</dbReference>
<accession>A0AAW1Y6L9</accession>
<evidence type="ECO:0000313" key="3">
    <source>
        <dbReference type="Proteomes" id="UP001457282"/>
    </source>
</evidence>
<keyword evidence="3" id="KW-1185">Reference proteome</keyword>
<protein>
    <submittedName>
        <fullName evidence="2">Uncharacterized protein</fullName>
    </submittedName>
</protein>
<keyword evidence="1" id="KW-0812">Transmembrane</keyword>
<dbReference type="AlphaFoldDB" id="A0AAW1Y6L9"/>
<feature type="transmembrane region" description="Helical" evidence="1">
    <location>
        <begin position="165"/>
        <end position="189"/>
    </location>
</feature>
<keyword evidence="1" id="KW-1133">Transmembrane helix</keyword>